<keyword evidence="5" id="KW-0408">Iron</keyword>
<keyword evidence="3" id="KW-0479">Metal-binding</keyword>
<dbReference type="GO" id="GO:0004497">
    <property type="term" value="F:monooxygenase activity"/>
    <property type="evidence" value="ECO:0007669"/>
    <property type="project" value="UniProtKB-KW"/>
</dbReference>
<evidence type="ECO:0000313" key="8">
    <source>
        <dbReference type="Proteomes" id="UP001229421"/>
    </source>
</evidence>
<keyword evidence="8" id="KW-1185">Reference proteome</keyword>
<dbReference type="PANTHER" id="PTHR47955">
    <property type="entry name" value="CYTOCHROME P450 FAMILY 71 PROTEIN"/>
    <property type="match status" value="1"/>
</dbReference>
<dbReference type="InterPro" id="IPR036396">
    <property type="entry name" value="Cyt_P450_sf"/>
</dbReference>
<dbReference type="GO" id="GO:0016705">
    <property type="term" value="F:oxidoreductase activity, acting on paired donors, with incorporation or reduction of molecular oxygen"/>
    <property type="evidence" value="ECO:0007669"/>
    <property type="project" value="InterPro"/>
</dbReference>
<dbReference type="PANTHER" id="PTHR47955:SF8">
    <property type="entry name" value="CYTOCHROME P450 71D11-LIKE"/>
    <property type="match status" value="1"/>
</dbReference>
<evidence type="ECO:0000256" key="2">
    <source>
        <dbReference type="ARBA" id="ARBA00022617"/>
    </source>
</evidence>
<reference evidence="7" key="1">
    <citation type="journal article" date="2023" name="bioRxiv">
        <title>Improved chromosome-level genome assembly for marigold (Tagetes erecta).</title>
        <authorList>
            <person name="Jiang F."/>
            <person name="Yuan L."/>
            <person name="Wang S."/>
            <person name="Wang H."/>
            <person name="Xu D."/>
            <person name="Wang A."/>
            <person name="Fan W."/>
        </authorList>
    </citation>
    <scope>NUCLEOTIDE SEQUENCE</scope>
    <source>
        <strain evidence="7">WSJ</strain>
        <tissue evidence="7">Leaf</tissue>
    </source>
</reference>
<evidence type="ECO:0000256" key="4">
    <source>
        <dbReference type="ARBA" id="ARBA00023002"/>
    </source>
</evidence>
<evidence type="ECO:0000256" key="3">
    <source>
        <dbReference type="ARBA" id="ARBA00022723"/>
    </source>
</evidence>
<comment type="similarity">
    <text evidence="1">Belongs to the cytochrome P450 family.</text>
</comment>
<protein>
    <submittedName>
        <fullName evidence="7">Uncharacterized protein</fullName>
    </submittedName>
</protein>
<accession>A0AAD8KRZ0</accession>
<evidence type="ECO:0000256" key="1">
    <source>
        <dbReference type="ARBA" id="ARBA00010617"/>
    </source>
</evidence>
<proteinExistence type="inferred from homology"/>
<organism evidence="7 8">
    <name type="scientific">Tagetes erecta</name>
    <name type="common">African marigold</name>
    <dbReference type="NCBI Taxonomy" id="13708"/>
    <lineage>
        <taxon>Eukaryota</taxon>
        <taxon>Viridiplantae</taxon>
        <taxon>Streptophyta</taxon>
        <taxon>Embryophyta</taxon>
        <taxon>Tracheophyta</taxon>
        <taxon>Spermatophyta</taxon>
        <taxon>Magnoliopsida</taxon>
        <taxon>eudicotyledons</taxon>
        <taxon>Gunneridae</taxon>
        <taxon>Pentapetalae</taxon>
        <taxon>asterids</taxon>
        <taxon>campanulids</taxon>
        <taxon>Asterales</taxon>
        <taxon>Asteraceae</taxon>
        <taxon>Asteroideae</taxon>
        <taxon>Heliantheae alliance</taxon>
        <taxon>Tageteae</taxon>
        <taxon>Tagetes</taxon>
    </lineage>
</organism>
<dbReference type="SUPFAM" id="SSF48264">
    <property type="entry name" value="Cytochrome P450"/>
    <property type="match status" value="1"/>
</dbReference>
<evidence type="ECO:0000313" key="7">
    <source>
        <dbReference type="EMBL" id="KAK1426533.1"/>
    </source>
</evidence>
<keyword evidence="2" id="KW-0349">Heme</keyword>
<evidence type="ECO:0000256" key="6">
    <source>
        <dbReference type="ARBA" id="ARBA00023033"/>
    </source>
</evidence>
<dbReference type="GO" id="GO:0020037">
    <property type="term" value="F:heme binding"/>
    <property type="evidence" value="ECO:0007669"/>
    <property type="project" value="InterPro"/>
</dbReference>
<name>A0AAD8KRZ0_TARER</name>
<dbReference type="EMBL" id="JAUHHV010000004">
    <property type="protein sequence ID" value="KAK1426533.1"/>
    <property type="molecule type" value="Genomic_DNA"/>
</dbReference>
<dbReference type="Proteomes" id="UP001229421">
    <property type="component" value="Unassembled WGS sequence"/>
</dbReference>
<dbReference type="Gene3D" id="1.10.630.10">
    <property type="entry name" value="Cytochrome P450"/>
    <property type="match status" value="1"/>
</dbReference>
<keyword evidence="6" id="KW-0503">Monooxygenase</keyword>
<keyword evidence="4" id="KW-0560">Oxidoreductase</keyword>
<gene>
    <name evidence="7" type="ORF">QVD17_15207</name>
</gene>
<sequence length="102" mass="11344">MAIKEGTALAAGFQIGDFFPSLGFVGKLIGMNKRLEECLVELSSIMDEKIQCHIDQRKVEKPQRECLVDVLLRLQEAEGELGQPLTTDNIKSVLLRALRTTS</sequence>
<dbReference type="GO" id="GO:0005506">
    <property type="term" value="F:iron ion binding"/>
    <property type="evidence" value="ECO:0007669"/>
    <property type="project" value="InterPro"/>
</dbReference>
<comment type="caution">
    <text evidence="7">The sequence shown here is derived from an EMBL/GenBank/DDBJ whole genome shotgun (WGS) entry which is preliminary data.</text>
</comment>
<dbReference type="AlphaFoldDB" id="A0AAD8KRZ0"/>
<evidence type="ECO:0000256" key="5">
    <source>
        <dbReference type="ARBA" id="ARBA00023004"/>
    </source>
</evidence>